<accession>A0A846QP80</accession>
<sequence length="374" mass="40272">MRVLHLITGLETGGAETALSRLVPGLAAEGFEQRVVCMLRPGPLAAPIESAGVAVESLGMERGLPTPRALWRLVRILRSFSPHIVQTWLYHADFLGLLGVSLARVGTLVWNIRCADMDLSRYRRTTAWTVAACARLSRLPAAVIANSEAAREHHVRLGYRPRRFEIIPNGFDLDAMRPVPGAREALRQQIGAPEDARLVGMAARFDPMKGHEVFLAAVGELVRQRGDVRFVLCGDGVDEENAALAGLIGRVGLQGRVALLGRVADMAAFHSGLDVAVLSSHSESLPNAVGEAMACGVPCVVSDVGDARALVGETGIVVPRGDASSLVRAMADMLSLPESERSERGLRARERIAERYSLRVATARQASLYRELVG</sequence>
<dbReference type="Proteomes" id="UP000580856">
    <property type="component" value="Unassembled WGS sequence"/>
</dbReference>
<dbReference type="EMBL" id="JAATJA010000003">
    <property type="protein sequence ID" value="NJB68977.1"/>
    <property type="molecule type" value="Genomic_DNA"/>
</dbReference>
<gene>
    <name evidence="4" type="ORF">GGQ74_002671</name>
</gene>
<dbReference type="AlphaFoldDB" id="A0A846QP80"/>
<dbReference type="Pfam" id="PF13692">
    <property type="entry name" value="Glyco_trans_1_4"/>
    <property type="match status" value="1"/>
</dbReference>
<organism evidence="4 5">
    <name type="scientific">Desulfobaculum xiamenense</name>
    <dbReference type="NCBI Taxonomy" id="995050"/>
    <lineage>
        <taxon>Bacteria</taxon>
        <taxon>Pseudomonadati</taxon>
        <taxon>Thermodesulfobacteriota</taxon>
        <taxon>Desulfovibrionia</taxon>
        <taxon>Desulfovibrionales</taxon>
        <taxon>Desulfovibrionaceae</taxon>
        <taxon>Desulfobaculum</taxon>
    </lineage>
</organism>
<dbReference type="RefSeq" id="WP_167942069.1">
    <property type="nucleotide sequence ID" value="NZ_JAATJA010000003.1"/>
</dbReference>
<dbReference type="PANTHER" id="PTHR12526">
    <property type="entry name" value="GLYCOSYLTRANSFERASE"/>
    <property type="match status" value="1"/>
</dbReference>
<keyword evidence="1" id="KW-0328">Glycosyltransferase</keyword>
<feature type="domain" description="Glycosyltransferase subfamily 4-like N-terminal" evidence="3">
    <location>
        <begin position="13"/>
        <end position="174"/>
    </location>
</feature>
<evidence type="ECO:0000256" key="1">
    <source>
        <dbReference type="ARBA" id="ARBA00022676"/>
    </source>
</evidence>
<protein>
    <submittedName>
        <fullName evidence="4">Glycosyltransferase involved in cell wall biosynthesis</fullName>
    </submittedName>
</protein>
<dbReference type="PANTHER" id="PTHR12526:SF510">
    <property type="entry name" value="D-INOSITOL 3-PHOSPHATE GLYCOSYLTRANSFERASE"/>
    <property type="match status" value="1"/>
</dbReference>
<evidence type="ECO:0000313" key="5">
    <source>
        <dbReference type="Proteomes" id="UP000580856"/>
    </source>
</evidence>
<comment type="caution">
    <text evidence="4">The sequence shown here is derived from an EMBL/GenBank/DDBJ whole genome shotgun (WGS) entry which is preliminary data.</text>
</comment>
<proteinExistence type="predicted"/>
<evidence type="ECO:0000259" key="3">
    <source>
        <dbReference type="Pfam" id="PF13439"/>
    </source>
</evidence>
<name>A0A846QP80_9BACT</name>
<keyword evidence="2 4" id="KW-0808">Transferase</keyword>
<dbReference type="SUPFAM" id="SSF53756">
    <property type="entry name" value="UDP-Glycosyltransferase/glycogen phosphorylase"/>
    <property type="match status" value="1"/>
</dbReference>
<keyword evidence="5" id="KW-1185">Reference proteome</keyword>
<dbReference type="Gene3D" id="3.40.50.2000">
    <property type="entry name" value="Glycogen Phosphorylase B"/>
    <property type="match status" value="2"/>
</dbReference>
<dbReference type="GO" id="GO:0016757">
    <property type="term" value="F:glycosyltransferase activity"/>
    <property type="evidence" value="ECO:0007669"/>
    <property type="project" value="UniProtKB-KW"/>
</dbReference>
<dbReference type="Pfam" id="PF13439">
    <property type="entry name" value="Glyco_transf_4"/>
    <property type="match status" value="1"/>
</dbReference>
<reference evidence="4 5" key="1">
    <citation type="submission" date="2020-03" db="EMBL/GenBank/DDBJ databases">
        <title>Genomic Encyclopedia of Type Strains, Phase IV (KMG-IV): sequencing the most valuable type-strain genomes for metagenomic binning, comparative biology and taxonomic classification.</title>
        <authorList>
            <person name="Goeker M."/>
        </authorList>
    </citation>
    <scope>NUCLEOTIDE SEQUENCE [LARGE SCALE GENOMIC DNA]</scope>
    <source>
        <strain evidence="4 5">DSM 24233</strain>
    </source>
</reference>
<dbReference type="InterPro" id="IPR028098">
    <property type="entry name" value="Glyco_trans_4-like_N"/>
</dbReference>
<evidence type="ECO:0000256" key="2">
    <source>
        <dbReference type="ARBA" id="ARBA00022679"/>
    </source>
</evidence>
<evidence type="ECO:0000313" key="4">
    <source>
        <dbReference type="EMBL" id="NJB68977.1"/>
    </source>
</evidence>